<dbReference type="Proteomes" id="UP000325302">
    <property type="component" value="Unassembled WGS sequence"/>
</dbReference>
<evidence type="ECO:0000256" key="2">
    <source>
        <dbReference type="ARBA" id="ARBA00022448"/>
    </source>
</evidence>
<dbReference type="OrthoDB" id="9779724at2"/>
<evidence type="ECO:0000256" key="3">
    <source>
        <dbReference type="ARBA" id="ARBA00022729"/>
    </source>
</evidence>
<evidence type="ECO:0000256" key="6">
    <source>
        <dbReference type="ARBA" id="ARBA00023237"/>
    </source>
</evidence>
<gene>
    <name evidence="10" type="primary">pilQ</name>
    <name evidence="10" type="ORF">E1H14_00580</name>
</gene>
<dbReference type="PANTHER" id="PTHR30604:SF1">
    <property type="entry name" value="DNA UTILIZATION PROTEIN HOFQ"/>
    <property type="match status" value="1"/>
</dbReference>
<dbReference type="Pfam" id="PF00263">
    <property type="entry name" value="Secretin"/>
    <property type="match status" value="1"/>
</dbReference>
<evidence type="ECO:0000259" key="9">
    <source>
        <dbReference type="SMART" id="SM00965"/>
    </source>
</evidence>
<dbReference type="InterPro" id="IPR011662">
    <property type="entry name" value="Secretin/TonB_short_N"/>
</dbReference>
<dbReference type="NCBIfam" id="TIGR02515">
    <property type="entry name" value="IV_pilus_PilQ"/>
    <property type="match status" value="1"/>
</dbReference>
<dbReference type="Pfam" id="PF07660">
    <property type="entry name" value="STN"/>
    <property type="match status" value="1"/>
</dbReference>
<dbReference type="InterPro" id="IPR004846">
    <property type="entry name" value="T2SS/T3SS_dom"/>
</dbReference>
<keyword evidence="3" id="KW-0732">Signal</keyword>
<accession>A0A5A9W671</accession>
<evidence type="ECO:0000256" key="8">
    <source>
        <dbReference type="RuleBase" id="RU004004"/>
    </source>
</evidence>
<dbReference type="AlphaFoldDB" id="A0A5A9W671"/>
<comment type="similarity">
    <text evidence="7">Belongs to the bacterial secretin family.</text>
</comment>
<evidence type="ECO:0000256" key="4">
    <source>
        <dbReference type="ARBA" id="ARBA00022927"/>
    </source>
</evidence>
<keyword evidence="11" id="KW-1185">Reference proteome</keyword>
<dbReference type="Gene3D" id="2.60.40.3470">
    <property type="match status" value="1"/>
</dbReference>
<dbReference type="Pfam" id="PF03958">
    <property type="entry name" value="Secretin_N"/>
    <property type="match status" value="1"/>
</dbReference>
<keyword evidence="5" id="KW-0472">Membrane</keyword>
<dbReference type="InterPro" id="IPR005644">
    <property type="entry name" value="NolW-like"/>
</dbReference>
<comment type="subcellular location">
    <subcellularLocation>
        <location evidence="8">Cell outer membrane</location>
    </subcellularLocation>
    <subcellularLocation>
        <location evidence="1">Membrane</location>
    </subcellularLocation>
</comment>
<dbReference type="GO" id="GO:0009306">
    <property type="term" value="P:protein secretion"/>
    <property type="evidence" value="ECO:0007669"/>
    <property type="project" value="InterPro"/>
</dbReference>
<dbReference type="EMBL" id="SMRS01000001">
    <property type="protein sequence ID" value="KAA0876267.1"/>
    <property type="molecule type" value="Genomic_DNA"/>
</dbReference>
<feature type="domain" description="Secretin/TonB short N-terminal" evidence="9">
    <location>
        <begin position="318"/>
        <end position="366"/>
    </location>
</feature>
<dbReference type="Gene3D" id="3.30.1370.130">
    <property type="match status" value="1"/>
</dbReference>
<evidence type="ECO:0000313" key="10">
    <source>
        <dbReference type="EMBL" id="KAA0876267.1"/>
    </source>
</evidence>
<evidence type="ECO:0000256" key="5">
    <source>
        <dbReference type="ARBA" id="ARBA00023136"/>
    </source>
</evidence>
<keyword evidence="4" id="KW-0653">Protein transport</keyword>
<sequence>MYTVDTLNMKNYRKGSSAMFGRMVSVVCTLLLLSTASLALAQDVQLKRSAFVALPGQGVEVKLDFDSTPPVPNSYMIENPPRLVMDFWGVSNETGQRGLDVKTGLVDTLSFAQVDGRLRLVTNLYAPAGYKVVTENNSIFITLEDAAQGASAPVSAPVSAGPRMPVLNDGRTRVQGIDFQRIEGNQGRVTVTLTDERAGMDIFQEGGNVIVNLTGAGLSDGLERRLDVQDFATPLMFIDTMVMGENTTLLLKPSAEPFDYMAYQTGNQLVVDFKPLSRREQAELDANRFPFSGQKIDLNFQNVEVRAVLQIIAEVAEKNLVVSDNVQGGITLRLKNVPWDQALDIILKNKNLDKREAGNVIMVGTIEEIKNREMLELESIKQVEDVSPLLTDFIQIDFRRASDLKERLEAAQMISERGFVVADDQTNVLMVRETARALEDIRRTLRRFDVEVSQILVEARIVETTANDAKELGVRWGLGSRSNDSRTVVLGAGGLLTSENEANTGIPFTAPAIDLGVAGVPNAFTFGVVGSSAILAAEISALESVGRLNVISQPKVVTANGQKAVIASGQKIPYQVVEDGTTTIKFEEVDLRLDVTPQINPGDRLSLVLQINKDAIGGETRNGDLIIDRNVVETTVTVNNGETVVLGGVFIDRDLSAVDKTPVLGDLPVLGNLFKKTVNRLEKRELLIFITPTMIRESLTLQ</sequence>
<proteinExistence type="inferred from homology"/>
<name>A0A5A9W671_9GAMM</name>
<dbReference type="PRINTS" id="PR00811">
    <property type="entry name" value="BCTERIALGSPD"/>
</dbReference>
<organism evidence="10 11">
    <name type="scientific">Nitrincola tapanii</name>
    <dbReference type="NCBI Taxonomy" id="1708751"/>
    <lineage>
        <taxon>Bacteria</taxon>
        <taxon>Pseudomonadati</taxon>
        <taxon>Pseudomonadota</taxon>
        <taxon>Gammaproteobacteria</taxon>
        <taxon>Oceanospirillales</taxon>
        <taxon>Oceanospirillaceae</taxon>
        <taxon>Nitrincola</taxon>
    </lineage>
</organism>
<keyword evidence="6" id="KW-0998">Cell outer membrane</keyword>
<dbReference type="InterPro" id="IPR013355">
    <property type="entry name" value="Pilus_4_PilQ"/>
</dbReference>
<dbReference type="InterPro" id="IPR038591">
    <property type="entry name" value="NolW-like_sf"/>
</dbReference>
<dbReference type="SMART" id="SM00965">
    <property type="entry name" value="STN"/>
    <property type="match status" value="1"/>
</dbReference>
<evidence type="ECO:0000256" key="1">
    <source>
        <dbReference type="ARBA" id="ARBA00004370"/>
    </source>
</evidence>
<dbReference type="Gene3D" id="2.60.40.3500">
    <property type="match status" value="1"/>
</dbReference>
<dbReference type="InterPro" id="IPR051808">
    <property type="entry name" value="Type_IV_pilus_biogenesis"/>
</dbReference>
<dbReference type="InterPro" id="IPR001775">
    <property type="entry name" value="GspD/PilQ"/>
</dbReference>
<protein>
    <submittedName>
        <fullName evidence="10">Type IV pilus secretin PilQ</fullName>
    </submittedName>
</protein>
<evidence type="ECO:0000256" key="7">
    <source>
        <dbReference type="RuleBase" id="RU004003"/>
    </source>
</evidence>
<dbReference type="GO" id="GO:0009279">
    <property type="term" value="C:cell outer membrane"/>
    <property type="evidence" value="ECO:0007669"/>
    <property type="project" value="UniProtKB-SubCell"/>
</dbReference>
<dbReference type="Pfam" id="PF11741">
    <property type="entry name" value="AMIN"/>
    <property type="match status" value="2"/>
</dbReference>
<evidence type="ECO:0000313" key="11">
    <source>
        <dbReference type="Proteomes" id="UP000325302"/>
    </source>
</evidence>
<dbReference type="PANTHER" id="PTHR30604">
    <property type="entry name" value="PROTEIN TRANSPORT PROTEIN HOFQ"/>
    <property type="match status" value="1"/>
</dbReference>
<comment type="caution">
    <text evidence="10">The sequence shown here is derived from an EMBL/GenBank/DDBJ whole genome shotgun (WGS) entry which is preliminary data.</text>
</comment>
<reference evidence="10 11" key="1">
    <citation type="submission" date="2019-03" db="EMBL/GenBank/DDBJ databases">
        <title>Nitrincola sp. nov. isolated from an Indian soda lake.</title>
        <authorList>
            <person name="Joshi A."/>
            <person name="Thite S.V."/>
            <person name="Joseph N."/>
            <person name="Dhotre D."/>
            <person name="Moorthy M."/>
            <person name="Shouche Y.S."/>
        </authorList>
    </citation>
    <scope>NUCLEOTIDE SEQUENCE [LARGE SCALE GENOMIC DNA]</scope>
    <source>
        <strain evidence="10 11">MEB193</strain>
    </source>
</reference>
<dbReference type="Gene3D" id="3.30.1370.120">
    <property type="match status" value="1"/>
</dbReference>
<dbReference type="InterPro" id="IPR021731">
    <property type="entry name" value="AMIN_dom"/>
</dbReference>
<keyword evidence="2 8" id="KW-0813">Transport</keyword>